<keyword evidence="1" id="KW-0812">Transmembrane</keyword>
<evidence type="ECO:0000313" key="2">
    <source>
        <dbReference type="EMBL" id="HIU93138.1"/>
    </source>
</evidence>
<comment type="caution">
    <text evidence="2">The sequence shown here is derived from an EMBL/GenBank/DDBJ whole genome shotgun (WGS) entry which is preliminary data.</text>
</comment>
<dbReference type="EMBL" id="DVOD01000060">
    <property type="protein sequence ID" value="HIU93138.1"/>
    <property type="molecule type" value="Genomic_DNA"/>
</dbReference>
<name>A0A9D1N1V8_9CLOT</name>
<keyword evidence="1" id="KW-0472">Membrane</keyword>
<keyword evidence="1" id="KW-1133">Transmembrane helix</keyword>
<proteinExistence type="predicted"/>
<feature type="transmembrane region" description="Helical" evidence="1">
    <location>
        <begin position="43"/>
        <end position="68"/>
    </location>
</feature>
<dbReference type="Proteomes" id="UP000886748">
    <property type="component" value="Unassembled WGS sequence"/>
</dbReference>
<dbReference type="AlphaFoldDB" id="A0A9D1N1V8"/>
<evidence type="ECO:0000256" key="1">
    <source>
        <dbReference type="SAM" id="Phobius"/>
    </source>
</evidence>
<sequence length="155" mass="18319">MIKNFYERYKNTNRFWYFVLIIIGTFAYKYQSIEYKSIFHVSLLTSFLNMLAYAFAFLILHAISGSIFQALADDKNDINLDFNKITPFYIITVISFLIFAFFPLKLQNQALITQMNKINFIVDDANTSNSRLLNELFELSDVYNILPQKDHYDEE</sequence>
<feature type="transmembrane region" description="Helical" evidence="1">
    <location>
        <begin position="88"/>
        <end position="106"/>
    </location>
</feature>
<evidence type="ECO:0000313" key="3">
    <source>
        <dbReference type="Proteomes" id="UP000886748"/>
    </source>
</evidence>
<reference evidence="2" key="2">
    <citation type="journal article" date="2021" name="PeerJ">
        <title>Extensive microbial diversity within the chicken gut microbiome revealed by metagenomics and culture.</title>
        <authorList>
            <person name="Gilroy R."/>
            <person name="Ravi A."/>
            <person name="Getino M."/>
            <person name="Pursley I."/>
            <person name="Horton D.L."/>
            <person name="Alikhan N.F."/>
            <person name="Baker D."/>
            <person name="Gharbi K."/>
            <person name="Hall N."/>
            <person name="Watson M."/>
            <person name="Adriaenssens E.M."/>
            <person name="Foster-Nyarko E."/>
            <person name="Jarju S."/>
            <person name="Secka A."/>
            <person name="Antonio M."/>
            <person name="Oren A."/>
            <person name="Chaudhuri R.R."/>
            <person name="La Ragione R."/>
            <person name="Hildebrand F."/>
            <person name="Pallen M.J."/>
        </authorList>
    </citation>
    <scope>NUCLEOTIDE SEQUENCE</scope>
    <source>
        <strain evidence="2">CHK154-7741</strain>
    </source>
</reference>
<gene>
    <name evidence="2" type="ORF">IAD26_08405</name>
</gene>
<protein>
    <submittedName>
        <fullName evidence="2">Uncharacterized protein</fullName>
    </submittedName>
</protein>
<accession>A0A9D1N1V8</accession>
<feature type="transmembrane region" description="Helical" evidence="1">
    <location>
        <begin position="15"/>
        <end position="31"/>
    </location>
</feature>
<organism evidence="2 3">
    <name type="scientific">Candidatus Limenecus avicola</name>
    <dbReference type="NCBI Taxonomy" id="2840847"/>
    <lineage>
        <taxon>Bacteria</taxon>
        <taxon>Bacillati</taxon>
        <taxon>Bacillota</taxon>
        <taxon>Clostridia</taxon>
        <taxon>Eubacteriales</taxon>
        <taxon>Clostridiaceae</taxon>
        <taxon>Clostridiaceae incertae sedis</taxon>
        <taxon>Candidatus Limenecus</taxon>
    </lineage>
</organism>
<reference evidence="2" key="1">
    <citation type="submission" date="2020-10" db="EMBL/GenBank/DDBJ databases">
        <authorList>
            <person name="Gilroy R."/>
        </authorList>
    </citation>
    <scope>NUCLEOTIDE SEQUENCE</scope>
    <source>
        <strain evidence="2">CHK154-7741</strain>
    </source>
</reference>